<dbReference type="GO" id="GO:0005739">
    <property type="term" value="C:mitochondrion"/>
    <property type="evidence" value="ECO:0007669"/>
    <property type="project" value="TreeGrafter"/>
</dbReference>
<dbReference type="InterPro" id="IPR001564">
    <property type="entry name" value="Nucleoside_diP_kinase"/>
</dbReference>
<evidence type="ECO:0000256" key="10">
    <source>
        <dbReference type="PROSITE-ProRule" id="PRU00706"/>
    </source>
</evidence>
<comment type="similarity">
    <text evidence="2 10 11">Belongs to the NDK family.</text>
</comment>
<dbReference type="GO" id="GO:0030308">
    <property type="term" value="P:negative regulation of cell growth"/>
    <property type="evidence" value="ECO:0007669"/>
    <property type="project" value="TreeGrafter"/>
</dbReference>
<dbReference type="SUPFAM" id="SSF54919">
    <property type="entry name" value="Nucleoside diphosphate kinase, NDK"/>
    <property type="match status" value="1"/>
</dbReference>
<organism evidence="13 14">
    <name type="scientific">Meleagris gallopavo</name>
    <name type="common">Wild turkey</name>
    <dbReference type="NCBI Taxonomy" id="9103"/>
    <lineage>
        <taxon>Eukaryota</taxon>
        <taxon>Metazoa</taxon>
        <taxon>Chordata</taxon>
        <taxon>Craniata</taxon>
        <taxon>Vertebrata</taxon>
        <taxon>Euteleostomi</taxon>
        <taxon>Archelosauria</taxon>
        <taxon>Archosauria</taxon>
        <taxon>Dinosauria</taxon>
        <taxon>Saurischia</taxon>
        <taxon>Theropoda</taxon>
        <taxon>Coelurosauria</taxon>
        <taxon>Aves</taxon>
        <taxon>Neognathae</taxon>
        <taxon>Galloanserae</taxon>
        <taxon>Galliformes</taxon>
        <taxon>Phasianidae</taxon>
        <taxon>Meleagridinae</taxon>
        <taxon>Meleagris</taxon>
    </lineage>
</organism>
<dbReference type="InterPro" id="IPR034907">
    <property type="entry name" value="NDK-like_dom"/>
</dbReference>
<keyword evidence="7" id="KW-0067">ATP-binding</keyword>
<dbReference type="InterPro" id="IPR037994">
    <property type="entry name" value="NDPk6"/>
</dbReference>
<keyword evidence="4" id="KW-0479">Metal-binding</keyword>
<keyword evidence="3" id="KW-0808">Transferase</keyword>
<dbReference type="GeneTree" id="ENSGT00960000189467"/>
<evidence type="ECO:0000313" key="13">
    <source>
        <dbReference type="Ensembl" id="ENSMGAP00000031669.1"/>
    </source>
</evidence>
<dbReference type="Ensembl" id="ENSMGAT00000032467.1">
    <property type="protein sequence ID" value="ENSMGAP00000031669.1"/>
    <property type="gene ID" value="ENSMGAG00000021101.1"/>
</dbReference>
<evidence type="ECO:0000256" key="5">
    <source>
        <dbReference type="ARBA" id="ARBA00022741"/>
    </source>
</evidence>
<sequence>MAAAEYSKRPLQLTLALLKPDTVAHPLVLEAVHETILSNRLLIVRAKELRCGRGQSLRFYREHAGRFFYQRLVEFMASGPMWANILAHENAISLWRSLMGPTKVNTTHGSGRPSWLSARLASHFFPLYFIDSPASASREIAACFPEFIEQLWYQQEKPRLRCGQMYYNAEKRVHCVIRGEETELT</sequence>
<name>A0A803YIS1_MELGA</name>
<dbReference type="GO" id="GO:0046872">
    <property type="term" value="F:metal ion binding"/>
    <property type="evidence" value="ECO:0007669"/>
    <property type="project" value="UniProtKB-KW"/>
</dbReference>
<dbReference type="PROSITE" id="PS51374">
    <property type="entry name" value="NDPK_LIKE"/>
    <property type="match status" value="1"/>
</dbReference>
<dbReference type="GO" id="GO:0045839">
    <property type="term" value="P:negative regulation of mitotic nuclear division"/>
    <property type="evidence" value="ECO:0007669"/>
    <property type="project" value="TreeGrafter"/>
</dbReference>
<feature type="domain" description="Nucleoside diphosphate kinase-like" evidence="12">
    <location>
        <begin position="11"/>
        <end position="150"/>
    </location>
</feature>
<dbReference type="PRINTS" id="PR01243">
    <property type="entry name" value="NUCDPKINASE"/>
</dbReference>
<dbReference type="InterPro" id="IPR036850">
    <property type="entry name" value="NDK-like_dom_sf"/>
</dbReference>
<protein>
    <recommendedName>
        <fullName evidence="12">Nucleoside diphosphate kinase-like domain-containing protein</fullName>
    </recommendedName>
</protein>
<evidence type="ECO:0000256" key="3">
    <source>
        <dbReference type="ARBA" id="ARBA00022679"/>
    </source>
</evidence>
<keyword evidence="8" id="KW-0460">Magnesium</keyword>
<keyword evidence="5" id="KW-0547">Nucleotide-binding</keyword>
<proteinExistence type="inferred from homology"/>
<reference evidence="13" key="3">
    <citation type="submission" date="2025-09" db="UniProtKB">
        <authorList>
            <consortium name="Ensembl"/>
        </authorList>
    </citation>
    <scope>IDENTIFICATION</scope>
</reference>
<dbReference type="GO" id="GO:0006228">
    <property type="term" value="P:UTP biosynthetic process"/>
    <property type="evidence" value="ECO:0007669"/>
    <property type="project" value="InterPro"/>
</dbReference>
<evidence type="ECO:0000256" key="4">
    <source>
        <dbReference type="ARBA" id="ARBA00022723"/>
    </source>
</evidence>
<dbReference type="GO" id="GO:0006183">
    <property type="term" value="P:GTP biosynthetic process"/>
    <property type="evidence" value="ECO:0007669"/>
    <property type="project" value="InterPro"/>
</dbReference>
<evidence type="ECO:0000256" key="8">
    <source>
        <dbReference type="ARBA" id="ARBA00022842"/>
    </source>
</evidence>
<comment type="caution">
    <text evidence="10">Lacks conserved residue(s) required for the propagation of feature annotation.</text>
</comment>
<dbReference type="InParanoid" id="A0A803YIS1"/>
<dbReference type="SMART" id="SM00562">
    <property type="entry name" value="NDK"/>
    <property type="match status" value="1"/>
</dbReference>
<keyword evidence="9" id="KW-0546">Nucleotide metabolism</keyword>
<accession>A0A803YIS1</accession>
<evidence type="ECO:0000256" key="1">
    <source>
        <dbReference type="ARBA" id="ARBA00001946"/>
    </source>
</evidence>
<evidence type="ECO:0000256" key="7">
    <source>
        <dbReference type="ARBA" id="ARBA00022840"/>
    </source>
</evidence>
<evidence type="ECO:0000256" key="11">
    <source>
        <dbReference type="RuleBase" id="RU004011"/>
    </source>
</evidence>
<keyword evidence="14" id="KW-1185">Reference proteome</keyword>
<reference evidence="13" key="2">
    <citation type="submission" date="2025-08" db="UniProtKB">
        <authorList>
            <consortium name="Ensembl"/>
        </authorList>
    </citation>
    <scope>IDENTIFICATION</scope>
</reference>
<reference evidence="13 14" key="1">
    <citation type="journal article" date="2010" name="PLoS Biol.">
        <title>Multi-platform next-generation sequencing of the domestic turkey (Meleagris gallopavo): genome assembly and analysis.</title>
        <authorList>
            <person name="Dalloul R.A."/>
            <person name="Long J.A."/>
            <person name="Zimin A.V."/>
            <person name="Aslam L."/>
            <person name="Beal K."/>
            <person name="Blomberg L.A."/>
            <person name="Bouffard P."/>
            <person name="Burt D.W."/>
            <person name="Crasta O."/>
            <person name="Crooijmans R.P."/>
            <person name="Cooper K."/>
            <person name="Coulombe R.A."/>
            <person name="De S."/>
            <person name="Delany M.E."/>
            <person name="Dodgson J.B."/>
            <person name="Dong J.J."/>
            <person name="Evans C."/>
            <person name="Frederickson K.M."/>
            <person name="Flicek P."/>
            <person name="Florea L."/>
            <person name="Folkerts O."/>
            <person name="Groenen M.A."/>
            <person name="Harkins T.T."/>
            <person name="Herrero J."/>
            <person name="Hoffmann S."/>
            <person name="Megens H.J."/>
            <person name="Jiang A."/>
            <person name="de Jong P."/>
            <person name="Kaiser P."/>
            <person name="Kim H."/>
            <person name="Kim K.W."/>
            <person name="Kim S."/>
            <person name="Langenberger D."/>
            <person name="Lee M.K."/>
            <person name="Lee T."/>
            <person name="Mane S."/>
            <person name="Marcais G."/>
            <person name="Marz M."/>
            <person name="McElroy A.P."/>
            <person name="Modise T."/>
            <person name="Nefedov M."/>
            <person name="Notredame C."/>
            <person name="Paton I.R."/>
            <person name="Payne W.S."/>
            <person name="Pertea G."/>
            <person name="Prickett D."/>
            <person name="Puiu D."/>
            <person name="Qioa D."/>
            <person name="Raineri E."/>
            <person name="Ruffier M."/>
            <person name="Salzberg S.L."/>
            <person name="Schatz M.C."/>
            <person name="Scheuring C."/>
            <person name="Schmidt C.J."/>
            <person name="Schroeder S."/>
            <person name="Searle S.M."/>
            <person name="Smith E.J."/>
            <person name="Smith J."/>
            <person name="Sonstegard T.S."/>
            <person name="Stadler P.F."/>
            <person name="Tafer H."/>
            <person name="Tu Z.J."/>
            <person name="Van Tassell C.P."/>
            <person name="Vilella A.J."/>
            <person name="Williams K.P."/>
            <person name="Yorke J.A."/>
            <person name="Zhang L."/>
            <person name="Zhang H.B."/>
            <person name="Zhang X."/>
            <person name="Zhang Y."/>
            <person name="Reed K.M."/>
        </authorList>
    </citation>
    <scope>NUCLEOTIDE SEQUENCE [LARGE SCALE GENOMIC DNA]</scope>
</reference>
<keyword evidence="6" id="KW-0418">Kinase</keyword>
<dbReference type="PANTHER" id="PTHR46956">
    <property type="entry name" value="NUCLEOSIDE DIPHOSPHATE KINASE 6"/>
    <property type="match status" value="1"/>
</dbReference>
<evidence type="ECO:0000256" key="2">
    <source>
        <dbReference type="ARBA" id="ARBA00008142"/>
    </source>
</evidence>
<evidence type="ECO:0000259" key="12">
    <source>
        <dbReference type="SMART" id="SM00562"/>
    </source>
</evidence>
<dbReference type="AlphaFoldDB" id="A0A803YIS1"/>
<dbReference type="GO" id="GO:0006241">
    <property type="term" value="P:CTP biosynthetic process"/>
    <property type="evidence" value="ECO:0007669"/>
    <property type="project" value="InterPro"/>
</dbReference>
<dbReference type="GO" id="GO:0005524">
    <property type="term" value="F:ATP binding"/>
    <property type="evidence" value="ECO:0007669"/>
    <property type="project" value="UniProtKB-KW"/>
</dbReference>
<dbReference type="Pfam" id="PF00334">
    <property type="entry name" value="NDK"/>
    <property type="match status" value="1"/>
</dbReference>
<evidence type="ECO:0000256" key="6">
    <source>
        <dbReference type="ARBA" id="ARBA00022777"/>
    </source>
</evidence>
<dbReference type="Proteomes" id="UP000001645">
    <property type="component" value="Chromosome 16"/>
</dbReference>
<comment type="cofactor">
    <cofactor evidence="1">
        <name>Mg(2+)</name>
        <dbReference type="ChEBI" id="CHEBI:18420"/>
    </cofactor>
</comment>
<dbReference type="PANTHER" id="PTHR46956:SF1">
    <property type="entry name" value="NUCLEOSIDE DIPHOSPHATE KINASE 6"/>
    <property type="match status" value="1"/>
</dbReference>
<evidence type="ECO:0000256" key="9">
    <source>
        <dbReference type="ARBA" id="ARBA00023080"/>
    </source>
</evidence>
<evidence type="ECO:0000313" key="14">
    <source>
        <dbReference type="Proteomes" id="UP000001645"/>
    </source>
</evidence>
<dbReference type="Gene3D" id="3.30.70.141">
    <property type="entry name" value="Nucleoside diphosphate kinase-like domain"/>
    <property type="match status" value="1"/>
</dbReference>
<dbReference type="GO" id="GO:0004550">
    <property type="term" value="F:nucleoside diphosphate kinase activity"/>
    <property type="evidence" value="ECO:0007669"/>
    <property type="project" value="InterPro"/>
</dbReference>